<keyword evidence="2" id="KW-1185">Reference proteome</keyword>
<evidence type="ECO:0000313" key="1">
    <source>
        <dbReference type="EMBL" id="AQQ08913.1"/>
    </source>
</evidence>
<name>A0A1Q2HNW8_9BACT</name>
<gene>
    <name evidence="1" type="ORF">L21SP3_00706</name>
</gene>
<evidence type="ECO:0000313" key="2">
    <source>
        <dbReference type="Proteomes" id="UP000188273"/>
    </source>
</evidence>
<sequence>MILKNKKTLLALIVLAVFFGVSALGVKLTVQRKAQAKVDAVFAGWENFCDLKYDKVNASLLKQSVSIEDIQVSTPFLGGSIGSVIINDYKPGIEVQMPNGRTRPIPESMDVSFEKISVPVNDNLEKLSKNPIVAEQLFQQINSVVQSLELGEEIVVNYQITSNSDFQKNKHFMNASIEFEGIFQLNEKVEVSGFDIARFMVKAQEFQHQGVKNPMGKPELLLDIALEHMSFELINETLIDKIFAAAAHNSNQTPEMLRQQASAQIVNSQPGAKTPDIARQFSIALLEMINGDRKKLKITASPKMPVKLEELVNSQNTEEAVEKLSLSIN</sequence>
<dbReference type="EMBL" id="CP019633">
    <property type="protein sequence ID" value="AQQ08913.1"/>
    <property type="molecule type" value="Genomic_DNA"/>
</dbReference>
<accession>A0A1Q2HNW8</accession>
<proteinExistence type="predicted"/>
<dbReference type="STRING" id="1940790.L21SP3_00706"/>
<dbReference type="RefSeq" id="WP_077539379.1">
    <property type="nucleotide sequence ID" value="NZ_CP019633.1"/>
</dbReference>
<organism evidence="1 2">
    <name type="scientific">Sedimentisphaera cyanobacteriorum</name>
    <dbReference type="NCBI Taxonomy" id="1940790"/>
    <lineage>
        <taxon>Bacteria</taxon>
        <taxon>Pseudomonadati</taxon>
        <taxon>Planctomycetota</taxon>
        <taxon>Phycisphaerae</taxon>
        <taxon>Sedimentisphaerales</taxon>
        <taxon>Sedimentisphaeraceae</taxon>
        <taxon>Sedimentisphaera</taxon>
    </lineage>
</organism>
<dbReference type="OrthoDB" id="9898689at2"/>
<protein>
    <submittedName>
        <fullName evidence="1">Uncharacterized protein</fullName>
    </submittedName>
</protein>
<dbReference type="AlphaFoldDB" id="A0A1Q2HNW8"/>
<dbReference type="KEGG" id="pbu:L21SP3_00706"/>
<reference evidence="2" key="1">
    <citation type="submission" date="2017-02" db="EMBL/GenBank/DDBJ databases">
        <title>Comparative genomics and description of representatives of a novel lineage of planctomycetes thriving in anoxic sediments.</title>
        <authorList>
            <person name="Spring S."/>
            <person name="Bunk B."/>
            <person name="Sproer C."/>
            <person name="Klenk H.-P."/>
        </authorList>
    </citation>
    <scope>NUCLEOTIDE SEQUENCE [LARGE SCALE GENOMIC DNA]</scope>
    <source>
        <strain evidence="2">L21-RPul-D3</strain>
    </source>
</reference>
<dbReference type="Proteomes" id="UP000188273">
    <property type="component" value="Chromosome"/>
</dbReference>